<proteinExistence type="predicted"/>
<accession>A0ABW1YRX4</accession>
<dbReference type="EMBL" id="JBHSVR010000001">
    <property type="protein sequence ID" value="MFC6635306.1"/>
    <property type="molecule type" value="Genomic_DNA"/>
</dbReference>
<dbReference type="Proteomes" id="UP001596425">
    <property type="component" value="Unassembled WGS sequence"/>
</dbReference>
<name>A0ABW1YRX4_9GAMM</name>
<protein>
    <submittedName>
        <fullName evidence="1">Uncharacterized protein</fullName>
    </submittedName>
</protein>
<sequence length="105" mass="11825">MKSPSKNKSVYLTFKREIHFGPMLFNATFEGFKINEELDTITEDLCWSDDEHYLAVVEVSFDSVSKSNISRLKLIDTITGTVSTVDIRSGQIIPKSVSNTGDVKY</sequence>
<organism evidence="1 2">
    <name type="scientific">Microbulbifer taiwanensis</name>
    <dbReference type="NCBI Taxonomy" id="986746"/>
    <lineage>
        <taxon>Bacteria</taxon>
        <taxon>Pseudomonadati</taxon>
        <taxon>Pseudomonadota</taxon>
        <taxon>Gammaproteobacteria</taxon>
        <taxon>Cellvibrionales</taxon>
        <taxon>Microbulbiferaceae</taxon>
        <taxon>Microbulbifer</taxon>
    </lineage>
</organism>
<evidence type="ECO:0000313" key="2">
    <source>
        <dbReference type="Proteomes" id="UP001596425"/>
    </source>
</evidence>
<dbReference type="RefSeq" id="WP_226865069.1">
    <property type="nucleotide sequence ID" value="NZ_JACZFR010000034.1"/>
</dbReference>
<evidence type="ECO:0000313" key="1">
    <source>
        <dbReference type="EMBL" id="MFC6635306.1"/>
    </source>
</evidence>
<gene>
    <name evidence="1" type="ORF">ACFQBM_18670</name>
</gene>
<reference evidence="2" key="1">
    <citation type="journal article" date="2019" name="Int. J. Syst. Evol. Microbiol.">
        <title>The Global Catalogue of Microorganisms (GCM) 10K type strain sequencing project: providing services to taxonomists for standard genome sequencing and annotation.</title>
        <authorList>
            <consortium name="The Broad Institute Genomics Platform"/>
            <consortium name="The Broad Institute Genome Sequencing Center for Infectious Disease"/>
            <person name="Wu L."/>
            <person name="Ma J."/>
        </authorList>
    </citation>
    <scope>NUCLEOTIDE SEQUENCE [LARGE SCALE GENOMIC DNA]</scope>
    <source>
        <strain evidence="2">CGMCC 1.13718</strain>
    </source>
</reference>
<comment type="caution">
    <text evidence="1">The sequence shown here is derived from an EMBL/GenBank/DDBJ whole genome shotgun (WGS) entry which is preliminary data.</text>
</comment>
<keyword evidence="2" id="KW-1185">Reference proteome</keyword>